<feature type="transmembrane region" description="Helical" evidence="1">
    <location>
        <begin position="66"/>
        <end position="87"/>
    </location>
</feature>
<keyword evidence="1" id="KW-0472">Membrane</keyword>
<evidence type="ECO:0000259" key="2">
    <source>
        <dbReference type="Pfam" id="PF03372"/>
    </source>
</evidence>
<dbReference type="InterPro" id="IPR005135">
    <property type="entry name" value="Endo/exonuclease/phosphatase"/>
</dbReference>
<feature type="domain" description="Endonuclease/exonuclease/phosphatase" evidence="2">
    <location>
        <begin position="152"/>
        <end position="410"/>
    </location>
</feature>
<dbReference type="EMBL" id="PCQY01000003">
    <property type="protein sequence ID" value="PIP04858.1"/>
    <property type="molecule type" value="Genomic_DNA"/>
</dbReference>
<name>A0A2G9XCY6_UNCKA</name>
<feature type="transmembrane region" description="Helical" evidence="1">
    <location>
        <begin position="17"/>
        <end position="34"/>
    </location>
</feature>
<evidence type="ECO:0000256" key="1">
    <source>
        <dbReference type="SAM" id="Phobius"/>
    </source>
</evidence>
<feature type="transmembrane region" description="Helical" evidence="1">
    <location>
        <begin position="99"/>
        <end position="120"/>
    </location>
</feature>
<reference evidence="3 4" key="1">
    <citation type="submission" date="2017-09" db="EMBL/GenBank/DDBJ databases">
        <title>Depth-based differentiation of microbial function through sediment-hosted aquifers and enrichment of novel symbionts in the deep terrestrial subsurface.</title>
        <authorList>
            <person name="Probst A.J."/>
            <person name="Ladd B."/>
            <person name="Jarett J.K."/>
            <person name="Geller-Mcgrath D.E."/>
            <person name="Sieber C.M."/>
            <person name="Emerson J.B."/>
            <person name="Anantharaman K."/>
            <person name="Thomas B.C."/>
            <person name="Malmstrom R."/>
            <person name="Stieglmeier M."/>
            <person name="Klingl A."/>
            <person name="Woyke T."/>
            <person name="Ryan C.M."/>
            <person name="Banfield J.F."/>
        </authorList>
    </citation>
    <scope>NUCLEOTIDE SEQUENCE [LARGE SCALE GENOMIC DNA]</scope>
    <source>
        <strain evidence="3">CG23_combo_of_CG06-09_8_20_14_all_40_14</strain>
    </source>
</reference>
<gene>
    <name evidence="3" type="ORF">COX53_00190</name>
</gene>
<dbReference type="PANTHER" id="PTHR12121">
    <property type="entry name" value="CARBON CATABOLITE REPRESSOR PROTEIN 4"/>
    <property type="match status" value="1"/>
</dbReference>
<comment type="caution">
    <text evidence="3">The sequence shown here is derived from an EMBL/GenBank/DDBJ whole genome shotgun (WGS) entry which is preliminary data.</text>
</comment>
<dbReference type="GO" id="GO:0000175">
    <property type="term" value="F:3'-5'-RNA exonuclease activity"/>
    <property type="evidence" value="ECO:0007669"/>
    <property type="project" value="TreeGrafter"/>
</dbReference>
<dbReference type="InterPro" id="IPR036691">
    <property type="entry name" value="Endo/exonu/phosph_ase_sf"/>
</dbReference>
<dbReference type="SUPFAM" id="SSF56219">
    <property type="entry name" value="DNase I-like"/>
    <property type="match status" value="1"/>
</dbReference>
<evidence type="ECO:0000313" key="3">
    <source>
        <dbReference type="EMBL" id="PIP04858.1"/>
    </source>
</evidence>
<dbReference type="InterPro" id="IPR050410">
    <property type="entry name" value="CCR4/nocturin_mRNA_transcr"/>
</dbReference>
<organism evidence="3 4">
    <name type="scientific">candidate division WWE3 bacterium CG23_combo_of_CG06-09_8_20_14_all_40_14</name>
    <dbReference type="NCBI Taxonomy" id="1975095"/>
    <lineage>
        <taxon>Bacteria</taxon>
        <taxon>Katanobacteria</taxon>
    </lineage>
</organism>
<keyword evidence="1" id="KW-0812">Transmembrane</keyword>
<dbReference type="Pfam" id="PF03372">
    <property type="entry name" value="Exo_endo_phos"/>
    <property type="match status" value="1"/>
</dbReference>
<accession>A0A2G9XCY6</accession>
<proteinExistence type="predicted"/>
<evidence type="ECO:0000313" key="4">
    <source>
        <dbReference type="Proteomes" id="UP000231388"/>
    </source>
</evidence>
<dbReference type="Proteomes" id="UP000231388">
    <property type="component" value="Unassembled WGS sequence"/>
</dbReference>
<sequence length="419" mass="49085">MIEIKNKLQSDKRLFRLWRIILVPIYILVVIHFAKDITQDLLEIPTFLDKLGNVEENLIHLPEKIIWFYHWAMVNTLFIEMFLLFAIPKSWRNKCFTQIDLIIFVLLFYLLAMFSLATFLDPRYQWVLLGSAKQNTNQKSKRVKNQNEFSILSYNVLGGVYTDKILEKLESVVNKPDIVCFQEFPEDKSLSSKFEQYFGNNYSQEKNLSLISPRRIRGLATFYNNKKFKLQNSKILHLPTPKWTIWEKMFVWSITDGAMAPVDRTALITIFEYNKIPLVVLNTHLAWEGGAKQRLIQLDYILKEIKELDISGKIILCGDFNLLNDKKPFLEKLHQENIYDMTNNLSYSADLASPFSLPEGKTKIFQYLLKSMVGLLEKVGMNTKQKIDYIFAKDVKTTFSEVYENEGSDHYPILVHFVL</sequence>
<dbReference type="AlphaFoldDB" id="A0A2G9XCY6"/>
<keyword evidence="1" id="KW-1133">Transmembrane helix</keyword>
<dbReference type="Gene3D" id="3.60.10.10">
    <property type="entry name" value="Endonuclease/exonuclease/phosphatase"/>
    <property type="match status" value="1"/>
</dbReference>
<protein>
    <recommendedName>
        <fullName evidence="2">Endonuclease/exonuclease/phosphatase domain-containing protein</fullName>
    </recommendedName>
</protein>
<dbReference type="PANTHER" id="PTHR12121:SF36">
    <property type="entry name" value="ENDONUCLEASE_EXONUCLEASE_PHOSPHATASE DOMAIN-CONTAINING PROTEIN"/>
    <property type="match status" value="1"/>
</dbReference>